<evidence type="ECO:0000259" key="1">
    <source>
        <dbReference type="Pfam" id="PF23055"/>
    </source>
</evidence>
<dbReference type="EMBL" id="BMAO01032885">
    <property type="protein sequence ID" value="GFQ85456.1"/>
    <property type="molecule type" value="Genomic_DNA"/>
</dbReference>
<protein>
    <submittedName>
        <fullName evidence="2">Transposon Ty3-I Gag-Pol polyprotein</fullName>
    </submittedName>
</protein>
<name>A0A8X6KVB6_TRICU</name>
<proteinExistence type="predicted"/>
<keyword evidence="3" id="KW-1185">Reference proteome</keyword>
<sequence length="246" mass="27458">MNDLSAPLRYRHITSIIVLSGLECAIASFNLACPKEIRDSKTKFNCIIANLPPEAATIIRDVIMNPDPLELYEIVRVGLIKRSGELSHQEIRKLLIGDELGNQRPKASSAIHPCAYKPVDIGESNRGSRSSIGGEANCVPHIRKQALLDSETNVKRYCILGNCKTHSIKTASGDSFYHELLRKFPAITKPHQPDQEIKHSVVHYIETTGRPITAKARRLAPDCLRIGKPEFQNMIDLGHIYATFQK</sequence>
<comment type="caution">
    <text evidence="2">The sequence shown here is derived from an EMBL/GenBank/DDBJ whole genome shotgun (WGS) entry which is preliminary data.</text>
</comment>
<dbReference type="InterPro" id="IPR055469">
    <property type="entry name" value="DUF7041"/>
</dbReference>
<feature type="domain" description="DUF7041" evidence="1">
    <location>
        <begin position="34"/>
        <end position="95"/>
    </location>
</feature>
<reference evidence="2" key="1">
    <citation type="submission" date="2020-07" db="EMBL/GenBank/DDBJ databases">
        <title>Multicomponent nature underlies the extraordinary mechanical properties of spider dragline silk.</title>
        <authorList>
            <person name="Kono N."/>
            <person name="Nakamura H."/>
            <person name="Mori M."/>
            <person name="Yoshida Y."/>
            <person name="Ohtoshi R."/>
            <person name="Malay A.D."/>
            <person name="Moran D.A.P."/>
            <person name="Tomita M."/>
            <person name="Numata K."/>
            <person name="Arakawa K."/>
        </authorList>
    </citation>
    <scope>NUCLEOTIDE SEQUENCE</scope>
</reference>
<dbReference type="Proteomes" id="UP000887116">
    <property type="component" value="Unassembled WGS sequence"/>
</dbReference>
<evidence type="ECO:0000313" key="3">
    <source>
        <dbReference type="Proteomes" id="UP000887116"/>
    </source>
</evidence>
<dbReference type="Pfam" id="PF23055">
    <property type="entry name" value="DUF7041"/>
    <property type="match status" value="1"/>
</dbReference>
<dbReference type="OrthoDB" id="6628447at2759"/>
<evidence type="ECO:0000313" key="2">
    <source>
        <dbReference type="EMBL" id="GFQ85456.1"/>
    </source>
</evidence>
<gene>
    <name evidence="2" type="primary">TY3B-I_320</name>
    <name evidence="2" type="ORF">TNCT_345581</name>
</gene>
<accession>A0A8X6KVB6</accession>
<dbReference type="AlphaFoldDB" id="A0A8X6KVB6"/>
<organism evidence="2 3">
    <name type="scientific">Trichonephila clavata</name>
    <name type="common">Joro spider</name>
    <name type="synonym">Nephila clavata</name>
    <dbReference type="NCBI Taxonomy" id="2740835"/>
    <lineage>
        <taxon>Eukaryota</taxon>
        <taxon>Metazoa</taxon>
        <taxon>Ecdysozoa</taxon>
        <taxon>Arthropoda</taxon>
        <taxon>Chelicerata</taxon>
        <taxon>Arachnida</taxon>
        <taxon>Araneae</taxon>
        <taxon>Araneomorphae</taxon>
        <taxon>Entelegynae</taxon>
        <taxon>Araneoidea</taxon>
        <taxon>Nephilidae</taxon>
        <taxon>Trichonephila</taxon>
    </lineage>
</organism>